<dbReference type="Gene3D" id="1.25.40.10">
    <property type="entry name" value="Tetratricopeptide repeat domain"/>
    <property type="match status" value="2"/>
</dbReference>
<feature type="compositionally biased region" description="Pro residues" evidence="4">
    <location>
        <begin position="608"/>
        <end position="620"/>
    </location>
</feature>
<comment type="caution">
    <text evidence="5">The sequence shown here is derived from an EMBL/GenBank/DDBJ whole genome shotgun (WGS) entry which is preliminary data.</text>
</comment>
<protein>
    <submittedName>
        <fullName evidence="5">Glucose repression mediator protein</fullName>
    </submittedName>
</protein>
<dbReference type="SUPFAM" id="SSF48452">
    <property type="entry name" value="TPR-like"/>
    <property type="match status" value="2"/>
</dbReference>
<feature type="compositionally biased region" description="Basic and acidic residues" evidence="4">
    <location>
        <begin position="793"/>
        <end position="810"/>
    </location>
</feature>
<dbReference type="PANTHER" id="PTHR14017">
    <property type="entry name" value="LYSINE-SPECIFIC DEMETHYLASE"/>
    <property type="match status" value="1"/>
</dbReference>
<keyword evidence="3" id="KW-0802">TPR repeat</keyword>
<feature type="repeat" description="TPR" evidence="3">
    <location>
        <begin position="98"/>
        <end position="131"/>
    </location>
</feature>
<organism evidence="5 6">
    <name type="scientific">Tieghemiomyces parasiticus</name>
    <dbReference type="NCBI Taxonomy" id="78921"/>
    <lineage>
        <taxon>Eukaryota</taxon>
        <taxon>Fungi</taxon>
        <taxon>Fungi incertae sedis</taxon>
        <taxon>Zoopagomycota</taxon>
        <taxon>Kickxellomycotina</taxon>
        <taxon>Dimargaritomycetes</taxon>
        <taxon>Dimargaritales</taxon>
        <taxon>Dimargaritaceae</taxon>
        <taxon>Tieghemiomyces</taxon>
    </lineage>
</organism>
<dbReference type="PANTHER" id="PTHR14017:SF1">
    <property type="entry name" value="LD02225P"/>
    <property type="match status" value="1"/>
</dbReference>
<feature type="compositionally biased region" description="Low complexity" evidence="4">
    <location>
        <begin position="736"/>
        <end position="748"/>
    </location>
</feature>
<evidence type="ECO:0000256" key="1">
    <source>
        <dbReference type="ARBA" id="ARBA00004123"/>
    </source>
</evidence>
<accession>A0A9W8DYF7</accession>
<dbReference type="Proteomes" id="UP001150569">
    <property type="component" value="Unassembled WGS sequence"/>
</dbReference>
<evidence type="ECO:0000256" key="3">
    <source>
        <dbReference type="PROSITE-ProRule" id="PRU00339"/>
    </source>
</evidence>
<feature type="repeat" description="TPR" evidence="3">
    <location>
        <begin position="30"/>
        <end position="63"/>
    </location>
</feature>
<comment type="subcellular location">
    <subcellularLocation>
        <location evidence="1">Nucleus</location>
    </subcellularLocation>
</comment>
<dbReference type="GO" id="GO:0000978">
    <property type="term" value="F:RNA polymerase II cis-regulatory region sequence-specific DNA binding"/>
    <property type="evidence" value="ECO:0007669"/>
    <property type="project" value="TreeGrafter"/>
</dbReference>
<feature type="repeat" description="TPR" evidence="3">
    <location>
        <begin position="171"/>
        <end position="204"/>
    </location>
</feature>
<gene>
    <name evidence="5" type="primary">SSN6_2</name>
    <name evidence="5" type="ORF">IWQ60_005942</name>
</gene>
<evidence type="ECO:0000313" key="5">
    <source>
        <dbReference type="EMBL" id="KAJ1923357.1"/>
    </source>
</evidence>
<dbReference type="GO" id="GO:0005634">
    <property type="term" value="C:nucleus"/>
    <property type="evidence" value="ECO:0007669"/>
    <property type="project" value="UniProtKB-SubCell"/>
</dbReference>
<reference evidence="5" key="1">
    <citation type="submission" date="2022-07" db="EMBL/GenBank/DDBJ databases">
        <title>Phylogenomic reconstructions and comparative analyses of Kickxellomycotina fungi.</title>
        <authorList>
            <person name="Reynolds N.K."/>
            <person name="Stajich J.E."/>
            <person name="Barry K."/>
            <person name="Grigoriev I.V."/>
            <person name="Crous P."/>
            <person name="Smith M.E."/>
        </authorList>
    </citation>
    <scope>NUCLEOTIDE SEQUENCE</scope>
    <source>
        <strain evidence="5">RSA 861</strain>
    </source>
</reference>
<evidence type="ECO:0000313" key="6">
    <source>
        <dbReference type="Proteomes" id="UP001150569"/>
    </source>
</evidence>
<proteinExistence type="predicted"/>
<feature type="repeat" description="TPR" evidence="3">
    <location>
        <begin position="208"/>
        <end position="241"/>
    </location>
</feature>
<feature type="repeat" description="TPR" evidence="3">
    <location>
        <begin position="313"/>
        <end position="346"/>
    </location>
</feature>
<name>A0A9W8DYF7_9FUNG</name>
<dbReference type="SMART" id="SM00028">
    <property type="entry name" value="TPR"/>
    <property type="match status" value="8"/>
</dbReference>
<dbReference type="PROSITE" id="PS50005">
    <property type="entry name" value="TPR"/>
    <property type="match status" value="5"/>
</dbReference>
<dbReference type="GO" id="GO:0031490">
    <property type="term" value="F:chromatin DNA binding"/>
    <property type="evidence" value="ECO:0007669"/>
    <property type="project" value="TreeGrafter"/>
</dbReference>
<dbReference type="AlphaFoldDB" id="A0A9W8DYF7"/>
<keyword evidence="6" id="KW-1185">Reference proteome</keyword>
<feature type="compositionally biased region" description="Pro residues" evidence="4">
    <location>
        <begin position="576"/>
        <end position="586"/>
    </location>
</feature>
<dbReference type="Pfam" id="PF13181">
    <property type="entry name" value="TPR_8"/>
    <property type="match status" value="2"/>
</dbReference>
<evidence type="ECO:0000256" key="2">
    <source>
        <dbReference type="ARBA" id="ARBA00023242"/>
    </source>
</evidence>
<feature type="region of interest" description="Disordered" evidence="4">
    <location>
        <begin position="395"/>
        <end position="871"/>
    </location>
</feature>
<dbReference type="GO" id="GO:0010468">
    <property type="term" value="P:regulation of gene expression"/>
    <property type="evidence" value="ECO:0007669"/>
    <property type="project" value="TreeGrafter"/>
</dbReference>
<evidence type="ECO:0000256" key="4">
    <source>
        <dbReference type="SAM" id="MobiDB-lite"/>
    </source>
</evidence>
<dbReference type="InterPro" id="IPR011990">
    <property type="entry name" value="TPR-like_helical_dom_sf"/>
</dbReference>
<keyword evidence="2" id="KW-0539">Nucleus</keyword>
<feature type="compositionally biased region" description="Low complexity" evidence="4">
    <location>
        <begin position="443"/>
        <end position="491"/>
    </location>
</feature>
<dbReference type="OrthoDB" id="418911at2759"/>
<dbReference type="Pfam" id="PF13432">
    <property type="entry name" value="TPR_16"/>
    <property type="match status" value="1"/>
</dbReference>
<feature type="compositionally biased region" description="Pro residues" evidence="4">
    <location>
        <begin position="400"/>
        <end position="411"/>
    </location>
</feature>
<feature type="compositionally biased region" description="Basic residues" evidence="4">
    <location>
        <begin position="819"/>
        <end position="831"/>
    </location>
</feature>
<dbReference type="EMBL" id="JANBPT010000339">
    <property type="protein sequence ID" value="KAJ1923357.1"/>
    <property type="molecule type" value="Genomic_DNA"/>
</dbReference>
<dbReference type="InterPro" id="IPR051630">
    <property type="entry name" value="Corepressor-Demethylase"/>
</dbReference>
<sequence length="871" mass="92915">MVPALQAAPVGGLSLTNGVAAETARPVTYGQTWLQMGELHEEMYEPDKAERAYLNVLRHEPDSVAALTRLGALLRARGRIDEGMVHYRRILARLPTHAETLGALGHCHLARGDTTNAFQVYAQALQLLPDPTDQQLWFDSATPQDWSQSFDWAIDILAAALKISPNYSRANEVYFRLGLIYKIQGQFERALTYLGRALAHPPRPHTRFDILYHLGHTHELAGQYPAARERYEQVLLEHPRHARTLHNAGWLYAQTDTGFTDRPKAMKLLSVCVEANDPHLLPWYLMGRCYMESGQHTEAFDCYQRCVYDNSQAEVWCSIGVLYFQISQFRDALDAFSRALRCNADLCEVWLNLGALYETCNSQVDDAINAYKRVVHLDPSNEAVQQRLVYLERTTANGGVPPPGVTPPPILQPQEPEVAHRKIGTSISASVIPPKDPAREGEAAPTAGPGAAVPPTGPANGAATAPGSTGARPALVAPPAASTAATPTLASHPVASGPGSHVRGLPPQHPHPGPNGAHASPRAPGYGSPSHVGPPNGRAPAPGHPGAPGYGPPTSGHHLGPDMRPMSSPTSSTFPGHPPHGGPPPARNGVAPGVTGSPRTNAAHPPGSGAPPGYPHPSGGPEPYYASNVPHSSPYTDRRGPPPPRAPHEAPPNAPGYPNDPGHGPHRGYPDGSPSMVYRMQGGPPASHASGMPRREPGPSGVAPPGAYYNHDERQRAYYTNGGPSPGGPGAHYSQAPPAAGPYRPAPNGAGGGHPGQGPPPEDDYSGVAESLISMGGPPRMNQSPAGGAPKRPPGDDPRAYGEYGHDPKRMAYSAEHGHHPHHPQHPRHHPQQAPPPQHHRMAPGQTPHGGHQGRSPQVDHATYYRDDRAR</sequence>
<dbReference type="Pfam" id="PF13176">
    <property type="entry name" value="TPR_7"/>
    <property type="match status" value="1"/>
</dbReference>
<dbReference type="InterPro" id="IPR019734">
    <property type="entry name" value="TPR_rpt"/>
</dbReference>
<feature type="compositionally biased region" description="Pro residues" evidence="4">
    <location>
        <begin position="641"/>
        <end position="655"/>
    </location>
</feature>